<feature type="compositionally biased region" description="Basic and acidic residues" evidence="1">
    <location>
        <begin position="420"/>
        <end position="435"/>
    </location>
</feature>
<dbReference type="RefSeq" id="XP_070916899.1">
    <property type="nucleotide sequence ID" value="XM_071060798.1"/>
</dbReference>
<dbReference type="Proteomes" id="UP001628179">
    <property type="component" value="Unassembled WGS sequence"/>
</dbReference>
<dbReference type="GeneID" id="98176121"/>
<feature type="compositionally biased region" description="Pro residues" evidence="1">
    <location>
        <begin position="655"/>
        <end position="667"/>
    </location>
</feature>
<reference evidence="2 3" key="1">
    <citation type="submission" date="2024-09" db="EMBL/GenBank/DDBJ databases">
        <title>Itraconazole resistance in Madurella fahalii resulting from another homologue of gene encoding cytochrome P450 14-alpha sterol demethylase (CYP51).</title>
        <authorList>
            <person name="Yoshioka I."/>
            <person name="Fahal A.H."/>
            <person name="Kaneko S."/>
            <person name="Yaguchi T."/>
        </authorList>
    </citation>
    <scope>NUCLEOTIDE SEQUENCE [LARGE SCALE GENOMIC DNA]</scope>
    <source>
        <strain evidence="2 3">IFM 68171</strain>
    </source>
</reference>
<feature type="compositionally biased region" description="Low complexity" evidence="1">
    <location>
        <begin position="670"/>
        <end position="681"/>
    </location>
</feature>
<feature type="region of interest" description="Disordered" evidence="1">
    <location>
        <begin position="719"/>
        <end position="754"/>
    </location>
</feature>
<feature type="region of interest" description="Disordered" evidence="1">
    <location>
        <begin position="552"/>
        <end position="692"/>
    </location>
</feature>
<feature type="compositionally biased region" description="Low complexity" evidence="1">
    <location>
        <begin position="268"/>
        <end position="278"/>
    </location>
</feature>
<feature type="region of interest" description="Disordered" evidence="1">
    <location>
        <begin position="1"/>
        <end position="55"/>
    </location>
</feature>
<evidence type="ECO:0000313" key="3">
    <source>
        <dbReference type="Proteomes" id="UP001628179"/>
    </source>
</evidence>
<accession>A0ABQ0GBM3</accession>
<dbReference type="EMBL" id="BAAFSV010000002">
    <property type="protein sequence ID" value="GAB1315168.1"/>
    <property type="molecule type" value="Genomic_DNA"/>
</dbReference>
<organism evidence="2 3">
    <name type="scientific">Madurella fahalii</name>
    <dbReference type="NCBI Taxonomy" id="1157608"/>
    <lineage>
        <taxon>Eukaryota</taxon>
        <taxon>Fungi</taxon>
        <taxon>Dikarya</taxon>
        <taxon>Ascomycota</taxon>
        <taxon>Pezizomycotina</taxon>
        <taxon>Sordariomycetes</taxon>
        <taxon>Sordariomycetidae</taxon>
        <taxon>Sordariales</taxon>
        <taxon>Sordariales incertae sedis</taxon>
        <taxon>Madurella</taxon>
    </lineage>
</organism>
<keyword evidence="3" id="KW-1185">Reference proteome</keyword>
<feature type="compositionally biased region" description="Basic and acidic residues" evidence="1">
    <location>
        <begin position="572"/>
        <end position="592"/>
    </location>
</feature>
<feature type="compositionally biased region" description="Pro residues" evidence="1">
    <location>
        <begin position="600"/>
        <end position="613"/>
    </location>
</feature>
<name>A0ABQ0GBM3_9PEZI</name>
<feature type="compositionally biased region" description="Polar residues" evidence="1">
    <location>
        <begin position="251"/>
        <end position="260"/>
    </location>
</feature>
<protein>
    <submittedName>
        <fullName evidence="2">Uncharacterized protein</fullName>
    </submittedName>
</protein>
<feature type="region of interest" description="Disordered" evidence="1">
    <location>
        <begin position="153"/>
        <end position="189"/>
    </location>
</feature>
<feature type="compositionally biased region" description="Polar residues" evidence="1">
    <location>
        <begin position="409"/>
        <end position="419"/>
    </location>
</feature>
<evidence type="ECO:0000313" key="2">
    <source>
        <dbReference type="EMBL" id="GAB1315168.1"/>
    </source>
</evidence>
<feature type="compositionally biased region" description="Low complexity" evidence="1">
    <location>
        <begin position="454"/>
        <end position="474"/>
    </location>
</feature>
<gene>
    <name evidence="2" type="ORF">MFIFM68171_05378</name>
</gene>
<feature type="compositionally biased region" description="Basic residues" evidence="1">
    <location>
        <begin position="552"/>
        <end position="571"/>
    </location>
</feature>
<feature type="compositionally biased region" description="Gly residues" evidence="1">
    <location>
        <begin position="279"/>
        <end position="303"/>
    </location>
</feature>
<comment type="caution">
    <text evidence="2">The sequence shown here is derived from an EMBL/GenBank/DDBJ whole genome shotgun (WGS) entry which is preliminary data.</text>
</comment>
<sequence>MPSHPEDVPPPPYTETDIFSTSGRAPSPGRRDSHTLDDQSTSSTNGDVIYTPPLTPRSSHLSNFAGEVDHAANSPAAAYFESRPAPLLSQPHIIHPITVRDGSTPDNLPYPSELAVRDVRPEDWQTFANYLMPHYSAVNNEQVIDRKLRAEGITSNSGDNKSDHNNDDTRSQTSGRSHAEAQLDQIRCPVDHADADAARRRQNIEATVREWNEGFFGPRHITIRVNGDGNSPPADEPPQPQVHMPGAWDQSFDQQGSTATAEPAPGASSRSRFGRFNPFGGGGGGGGGNSSGGRGGGRGGFRWGGISLDGERVTIGDSFVADGRTGSVRIGGIVADSNGISINGRSMFGGGFGPGRGMGRGGRGGCGYRSYPGGWPFGGGHCGGFTGRGRGHHAWGRGHSWWNPPRAQTMPQPEPSSARQDGESGADHDAPERGRGRWGHHQFHPHDSRHRSRSSSVSSTSSHSSCCSESTVGSLPDYDELRDAQLPVTKKYLQEWLHHPEQPITKEKVKQIKGEIKQARNAAPSGNERLDHIAALRREVKDLLREWKRLKKEQKRQRRQLSREKRRRRREEKRERRQVKREMRQTAREMRREQRHHPHFPPFGAVPPIPPVFPVSHGDSIPAPPPPPNPMFPFPGVTDFANPFRNHPWGWGRGAPPPPPGGIPPGAWPGGNDNADNDTNTHQGPSGDKYKAASDLEAELMVKEAELFKLHEAIALEQAARAGGSRSGGGSPPYSDADGSGKFEKKLSSKEEEALAMEREIEALAATMEALRTEADEEFARELAEEETRRARC</sequence>
<feature type="compositionally biased region" description="Basic and acidic residues" evidence="1">
    <location>
        <begin position="160"/>
        <end position="170"/>
    </location>
</feature>
<feature type="region of interest" description="Disordered" evidence="1">
    <location>
        <begin position="396"/>
        <end position="478"/>
    </location>
</feature>
<feature type="region of interest" description="Disordered" evidence="1">
    <location>
        <begin position="220"/>
        <end position="303"/>
    </location>
</feature>
<feature type="compositionally biased region" description="Basic and acidic residues" evidence="1">
    <location>
        <begin position="739"/>
        <end position="754"/>
    </location>
</feature>
<feature type="compositionally biased region" description="Basic residues" evidence="1">
    <location>
        <begin position="436"/>
        <end position="453"/>
    </location>
</feature>
<proteinExistence type="predicted"/>
<feature type="compositionally biased region" description="Pro residues" evidence="1">
    <location>
        <begin position="622"/>
        <end position="633"/>
    </location>
</feature>
<evidence type="ECO:0000256" key="1">
    <source>
        <dbReference type="SAM" id="MobiDB-lite"/>
    </source>
</evidence>